<keyword evidence="2" id="KW-0812">Transmembrane</keyword>
<feature type="signal peptide" evidence="3">
    <location>
        <begin position="1"/>
        <end position="32"/>
    </location>
</feature>
<feature type="region of interest" description="Disordered" evidence="1">
    <location>
        <begin position="65"/>
        <end position="91"/>
    </location>
</feature>
<organism evidence="4 5">
    <name type="scientific">Rhodopseudomonas faecalis</name>
    <dbReference type="NCBI Taxonomy" id="99655"/>
    <lineage>
        <taxon>Bacteria</taxon>
        <taxon>Pseudomonadati</taxon>
        <taxon>Pseudomonadota</taxon>
        <taxon>Alphaproteobacteria</taxon>
        <taxon>Hyphomicrobiales</taxon>
        <taxon>Nitrobacteraceae</taxon>
        <taxon>Rhodopseudomonas</taxon>
    </lineage>
</organism>
<keyword evidence="2" id="KW-0472">Membrane</keyword>
<accession>A0A318TUQ3</accession>
<dbReference type="AlphaFoldDB" id="A0A318TUQ3"/>
<dbReference type="Proteomes" id="UP000248148">
    <property type="component" value="Unassembled WGS sequence"/>
</dbReference>
<feature type="region of interest" description="Disordered" evidence="1">
    <location>
        <begin position="103"/>
        <end position="183"/>
    </location>
</feature>
<dbReference type="OrthoDB" id="8138583at2"/>
<reference evidence="4 5" key="1">
    <citation type="submission" date="2018-06" db="EMBL/GenBank/DDBJ databases">
        <title>Genomic Encyclopedia of Archaeal and Bacterial Type Strains, Phase II (KMG-II): from individual species to whole genera.</title>
        <authorList>
            <person name="Goeker M."/>
        </authorList>
    </citation>
    <scope>NUCLEOTIDE SEQUENCE [LARGE SCALE GENOMIC DNA]</scope>
    <source>
        <strain evidence="4 5">JCM 11668</strain>
    </source>
</reference>
<gene>
    <name evidence="4" type="ORF">BJ122_107123</name>
</gene>
<evidence type="ECO:0000256" key="2">
    <source>
        <dbReference type="SAM" id="Phobius"/>
    </source>
</evidence>
<sequence>MRFRAAKLLPVMIAATFAAPALSVITPVPAQAETCLTAPTGATPAGKHWRYRVERGSKRQCWYLGDKRGGSAAPVAQNSASDGEHKPAPSLADARAELIAEPSDPAPDAVWPAPEQSEHSTAAATPAPTTDSEPAAAANPHWSLASRWSDATSPQDHPAPVAMEPVPAPSSTPAAASLPPENGNPEYDRNWMLMAGIVTALGLAAAIMKLLMRFGRSRRVLRTEADTAPAFAPIDMAPIDMTSVDMPPLSAAPWTPPTAPAAAAPTRPQPAPSLNQSRPQPPNWLRVAQERAQSERASQAAEQLLAQLAARRIA</sequence>
<feature type="chain" id="PRO_5016311358" evidence="3">
    <location>
        <begin position="33"/>
        <end position="314"/>
    </location>
</feature>
<evidence type="ECO:0000313" key="4">
    <source>
        <dbReference type="EMBL" id="PYF03399.1"/>
    </source>
</evidence>
<evidence type="ECO:0000313" key="5">
    <source>
        <dbReference type="Proteomes" id="UP000248148"/>
    </source>
</evidence>
<keyword evidence="3" id="KW-0732">Signal</keyword>
<keyword evidence="2" id="KW-1133">Transmembrane helix</keyword>
<keyword evidence="5" id="KW-1185">Reference proteome</keyword>
<feature type="compositionally biased region" description="Low complexity" evidence="1">
    <location>
        <begin position="121"/>
        <end position="138"/>
    </location>
</feature>
<protein>
    <submittedName>
        <fullName evidence="4">Uncharacterized protein</fullName>
    </submittedName>
</protein>
<comment type="caution">
    <text evidence="4">The sequence shown here is derived from an EMBL/GenBank/DDBJ whole genome shotgun (WGS) entry which is preliminary data.</text>
</comment>
<proteinExistence type="predicted"/>
<feature type="compositionally biased region" description="Low complexity" evidence="1">
    <location>
        <begin position="158"/>
        <end position="180"/>
    </location>
</feature>
<evidence type="ECO:0000256" key="1">
    <source>
        <dbReference type="SAM" id="MobiDB-lite"/>
    </source>
</evidence>
<name>A0A318TUQ3_9BRAD</name>
<feature type="transmembrane region" description="Helical" evidence="2">
    <location>
        <begin position="191"/>
        <end position="212"/>
    </location>
</feature>
<feature type="region of interest" description="Disordered" evidence="1">
    <location>
        <begin position="250"/>
        <end position="300"/>
    </location>
</feature>
<dbReference type="EMBL" id="QJTI01000007">
    <property type="protein sequence ID" value="PYF03399.1"/>
    <property type="molecule type" value="Genomic_DNA"/>
</dbReference>
<evidence type="ECO:0000256" key="3">
    <source>
        <dbReference type="SAM" id="SignalP"/>
    </source>
</evidence>